<protein>
    <submittedName>
        <fullName evidence="2">Putative ovule protein</fullName>
    </submittedName>
</protein>
<evidence type="ECO:0000256" key="1">
    <source>
        <dbReference type="SAM" id="Phobius"/>
    </source>
</evidence>
<keyword evidence="1" id="KW-1133">Transmembrane helix</keyword>
<accession>A0A0V0GJU8</accession>
<keyword evidence="1" id="KW-0812">Transmembrane</keyword>
<sequence length="66" mass="7627">LASRRNCLIRNAVPLSISNMVLDTMNYMMIIKLYLLIILTIMIMMMCPKRGMWSMFIVCGLILGQQ</sequence>
<proteinExistence type="predicted"/>
<dbReference type="AlphaFoldDB" id="A0A0V0GJU8"/>
<name>A0A0V0GJU8_SOLCH</name>
<dbReference type="EMBL" id="GEDG01037117">
    <property type="protein sequence ID" value="JAP08318.1"/>
    <property type="molecule type" value="Transcribed_RNA"/>
</dbReference>
<keyword evidence="1" id="KW-0472">Membrane</keyword>
<evidence type="ECO:0000313" key="2">
    <source>
        <dbReference type="EMBL" id="JAP08318.1"/>
    </source>
</evidence>
<reference evidence="2" key="1">
    <citation type="submission" date="2015-12" db="EMBL/GenBank/DDBJ databases">
        <title>Gene expression during late stages of embryo sac development: a critical building block for successful pollen-pistil interactions.</title>
        <authorList>
            <person name="Liu Y."/>
            <person name="Joly V."/>
            <person name="Sabar M."/>
            <person name="Matton D.P."/>
        </authorList>
    </citation>
    <scope>NUCLEOTIDE SEQUENCE</scope>
</reference>
<feature type="non-terminal residue" evidence="2">
    <location>
        <position position="1"/>
    </location>
</feature>
<organism evidence="2">
    <name type="scientific">Solanum chacoense</name>
    <name type="common">Chaco potato</name>
    <dbReference type="NCBI Taxonomy" id="4108"/>
    <lineage>
        <taxon>Eukaryota</taxon>
        <taxon>Viridiplantae</taxon>
        <taxon>Streptophyta</taxon>
        <taxon>Embryophyta</taxon>
        <taxon>Tracheophyta</taxon>
        <taxon>Spermatophyta</taxon>
        <taxon>Magnoliopsida</taxon>
        <taxon>eudicotyledons</taxon>
        <taxon>Gunneridae</taxon>
        <taxon>Pentapetalae</taxon>
        <taxon>asterids</taxon>
        <taxon>lamiids</taxon>
        <taxon>Solanales</taxon>
        <taxon>Solanaceae</taxon>
        <taxon>Solanoideae</taxon>
        <taxon>Solaneae</taxon>
        <taxon>Solanum</taxon>
    </lineage>
</organism>
<feature type="transmembrane region" description="Helical" evidence="1">
    <location>
        <begin position="27"/>
        <end position="47"/>
    </location>
</feature>